<dbReference type="InterPro" id="IPR001507">
    <property type="entry name" value="ZP_dom"/>
</dbReference>
<proteinExistence type="predicted"/>
<evidence type="ECO:0000313" key="3">
    <source>
        <dbReference type="EMBL" id="KAL1116510.1"/>
    </source>
</evidence>
<feature type="domain" description="ZP" evidence="2">
    <location>
        <begin position="1"/>
        <end position="255"/>
    </location>
</feature>
<name>A0ABD0YMP9_9HEMI</name>
<dbReference type="PANTHER" id="PTHR47327:SF8">
    <property type="entry name" value="FI17836P1"/>
    <property type="match status" value="1"/>
</dbReference>
<reference evidence="3 4" key="1">
    <citation type="submission" date="2024-07" db="EMBL/GenBank/DDBJ databases">
        <title>Chromosome-level genome assembly of the water stick insect Ranatra chinensis (Heteroptera: Nepidae).</title>
        <authorList>
            <person name="Liu X."/>
        </authorList>
    </citation>
    <scope>NUCLEOTIDE SEQUENCE [LARGE SCALE GENOMIC DNA]</scope>
    <source>
        <strain evidence="3">Cailab_2021Rc</strain>
        <tissue evidence="3">Muscle</tissue>
    </source>
</reference>
<keyword evidence="1" id="KW-1133">Transmembrane helix</keyword>
<sequence>MSVRLDSAKFTGRMYVQGHADECGVQGTGASSTLLRIVLPSGGLNPCNVHTAVAIGNVNRTLISTVLVVQYHQLIQTVNDRVVRASCLLTETSSPTPTAGSNVTLNATFSVNDSGIQSEVNGSGGSTGLPTNINATARIMLLDARTGKPAGDINLGDPLQLRIEIDPPINVSMVIVGHLIASSGSGEDSSILLLDGRGCPRDVFPPLTPLDQQTLVANFKAFRFPSSPMMTFSAVVTLCSQVCQPTDCGNNVVSYGKRRRKRDETSSAVAGRTYLEMPLHLTFVVNTPANSSLNSSHVGSDGGIEGVCLTFLTVALLSLFWLLVQCALVALCCGVMARQRRRFEEARADTVSLKHDFNVAPPTSTLPRPHQRVTWDPDIE</sequence>
<dbReference type="Pfam" id="PF25057">
    <property type="entry name" value="CUT_N"/>
    <property type="match status" value="1"/>
</dbReference>
<evidence type="ECO:0000313" key="4">
    <source>
        <dbReference type="Proteomes" id="UP001558652"/>
    </source>
</evidence>
<accession>A0ABD0YMP9</accession>
<dbReference type="PROSITE" id="PS51034">
    <property type="entry name" value="ZP_2"/>
    <property type="match status" value="1"/>
</dbReference>
<dbReference type="InterPro" id="IPR056953">
    <property type="entry name" value="CUT_N"/>
</dbReference>
<protein>
    <recommendedName>
        <fullName evidence="2">ZP domain-containing protein</fullName>
    </recommendedName>
</protein>
<keyword evidence="4" id="KW-1185">Reference proteome</keyword>
<dbReference type="Proteomes" id="UP001558652">
    <property type="component" value="Unassembled WGS sequence"/>
</dbReference>
<gene>
    <name evidence="3" type="ORF">AAG570_004982</name>
</gene>
<dbReference type="SMART" id="SM00241">
    <property type="entry name" value="ZP"/>
    <property type="match status" value="1"/>
</dbReference>
<evidence type="ECO:0000256" key="1">
    <source>
        <dbReference type="SAM" id="Phobius"/>
    </source>
</evidence>
<dbReference type="PANTHER" id="PTHR47327">
    <property type="entry name" value="FI18240P1-RELATED"/>
    <property type="match status" value="1"/>
</dbReference>
<comment type="caution">
    <text evidence="3">The sequence shown here is derived from an EMBL/GenBank/DDBJ whole genome shotgun (WGS) entry which is preliminary data.</text>
</comment>
<dbReference type="AlphaFoldDB" id="A0ABD0YMP9"/>
<keyword evidence="1" id="KW-0472">Membrane</keyword>
<keyword evidence="1" id="KW-0812">Transmembrane</keyword>
<evidence type="ECO:0000259" key="2">
    <source>
        <dbReference type="PROSITE" id="PS51034"/>
    </source>
</evidence>
<dbReference type="EMBL" id="JBFDAA010000017">
    <property type="protein sequence ID" value="KAL1116510.1"/>
    <property type="molecule type" value="Genomic_DNA"/>
</dbReference>
<organism evidence="3 4">
    <name type="scientific">Ranatra chinensis</name>
    <dbReference type="NCBI Taxonomy" id="642074"/>
    <lineage>
        <taxon>Eukaryota</taxon>
        <taxon>Metazoa</taxon>
        <taxon>Ecdysozoa</taxon>
        <taxon>Arthropoda</taxon>
        <taxon>Hexapoda</taxon>
        <taxon>Insecta</taxon>
        <taxon>Pterygota</taxon>
        <taxon>Neoptera</taxon>
        <taxon>Paraneoptera</taxon>
        <taxon>Hemiptera</taxon>
        <taxon>Heteroptera</taxon>
        <taxon>Panheteroptera</taxon>
        <taxon>Nepomorpha</taxon>
        <taxon>Nepidae</taxon>
        <taxon>Ranatrinae</taxon>
        <taxon>Ranatra</taxon>
    </lineage>
</organism>
<dbReference type="InterPro" id="IPR052774">
    <property type="entry name" value="Celegans_DevNeuronal_Protein"/>
</dbReference>
<feature type="transmembrane region" description="Helical" evidence="1">
    <location>
        <begin position="311"/>
        <end position="337"/>
    </location>
</feature>